<dbReference type="Gene3D" id="2.120.10.80">
    <property type="entry name" value="Kelch-type beta propeller"/>
    <property type="match status" value="1"/>
</dbReference>
<evidence type="ECO:0000313" key="7">
    <source>
        <dbReference type="Proteomes" id="UP001295684"/>
    </source>
</evidence>
<feature type="compositionally biased region" description="Basic residues" evidence="4">
    <location>
        <begin position="1"/>
        <end position="17"/>
    </location>
</feature>
<keyword evidence="2" id="KW-0677">Repeat</keyword>
<feature type="region of interest" description="Disordered" evidence="4">
    <location>
        <begin position="1"/>
        <end position="199"/>
    </location>
</feature>
<feature type="compositionally biased region" description="Polar residues" evidence="4">
    <location>
        <begin position="339"/>
        <end position="355"/>
    </location>
</feature>
<feature type="coiled-coil region" evidence="3">
    <location>
        <begin position="465"/>
        <end position="492"/>
    </location>
</feature>
<evidence type="ECO:0000256" key="4">
    <source>
        <dbReference type="SAM" id="MobiDB-lite"/>
    </source>
</evidence>
<keyword evidence="7" id="KW-1185">Reference proteome</keyword>
<dbReference type="PANTHER" id="PTHR45632">
    <property type="entry name" value="LD33804P"/>
    <property type="match status" value="1"/>
</dbReference>
<dbReference type="Pfam" id="PF24981">
    <property type="entry name" value="Beta-prop_ATRN-LZTR1"/>
    <property type="match status" value="1"/>
</dbReference>
<dbReference type="InterPro" id="IPR015915">
    <property type="entry name" value="Kelch-typ_b-propeller"/>
</dbReference>
<feature type="compositionally biased region" description="Basic and acidic residues" evidence="4">
    <location>
        <begin position="18"/>
        <end position="30"/>
    </location>
</feature>
<dbReference type="PANTHER" id="PTHR45632:SF5">
    <property type="entry name" value="KELCH-LIKE PROTEIN 22"/>
    <property type="match status" value="1"/>
</dbReference>
<dbReference type="InterPro" id="IPR006652">
    <property type="entry name" value="Kelch_1"/>
</dbReference>
<dbReference type="Proteomes" id="UP001295684">
    <property type="component" value="Unassembled WGS sequence"/>
</dbReference>
<comment type="caution">
    <text evidence="6">The sequence shown here is derived from an EMBL/GenBank/DDBJ whole genome shotgun (WGS) entry which is preliminary data.</text>
</comment>
<feature type="compositionally biased region" description="Polar residues" evidence="4">
    <location>
        <begin position="185"/>
        <end position="194"/>
    </location>
</feature>
<feature type="compositionally biased region" description="Low complexity" evidence="4">
    <location>
        <begin position="157"/>
        <end position="167"/>
    </location>
</feature>
<keyword evidence="1" id="KW-0880">Kelch repeat</keyword>
<proteinExistence type="predicted"/>
<organism evidence="6 7">
    <name type="scientific">Euplotes crassus</name>
    <dbReference type="NCBI Taxonomy" id="5936"/>
    <lineage>
        <taxon>Eukaryota</taxon>
        <taxon>Sar</taxon>
        <taxon>Alveolata</taxon>
        <taxon>Ciliophora</taxon>
        <taxon>Intramacronucleata</taxon>
        <taxon>Spirotrichea</taxon>
        <taxon>Hypotrichia</taxon>
        <taxon>Euplotida</taxon>
        <taxon>Euplotidae</taxon>
        <taxon>Moneuplotes</taxon>
    </lineage>
</organism>
<evidence type="ECO:0000313" key="6">
    <source>
        <dbReference type="EMBL" id="CAI2384807.1"/>
    </source>
</evidence>
<sequence length="828" mass="94347">MSFKTKSKNQGKKKNKQGHPDRTKQEEGSKPKYNHSKNSSNQWDEPITSESMFGMPPSTDSMAEPLVFEGEGSKKTNTRGAYKPGERRKEKNFKSRQEEFSKVNNNESFPTLGSDSPSKPPKESKPGKNISRQNTKNKNNKKKQKDNKVEEIPRHQSSSPTKPPSSKIEGENMTETKTPPPTMSAPPNNMTNSPIPMPQPIYPNMTQNMTNMASMPNMPNIMPGNFPNQNMQMPMMGQMIMMMPQMGMAPQPFMMQQPMNPNMKMTPAQFPADFQNNINAPPIDPNNKSASPKKEPGVEKKEVNTNGLPKDPAIVPQDSLSTAFTLNDPAISIPKMESKPTQSTNNTGMKEQVSNPQPVKPQGFQPPPPQIKSVDKFEKPVTTPEVKQEEAFTKELIPNEQTSEMKPPQTQQNAKPAMPVPLPARRQAEEVPFDLIIESDLSLRKRLRWLNKKEDQLSNIGSIALETYDDIFTELEEEIEKAEQQTLAQIDQLEYDPETVSYTKERDIHIMKEKDPQKISADFEKYLNTLLRTDVVIRPSYRKDAYFKIHSFQWKSRQIHTYNLMNGELETTLIDTNFNIPLFSRSIAVENGDIYLTGGLVKPYYLKTTFFLDEASSTLVKKADMNLPRADHSLIYLAGYIYAIGSYVHNKCNNTCERYDIYKNKWTPIASLNVGRAGVGLCSVDNSYLYAFGGRNEQRIILSAIECYNIATDEWKEVEYQQRDSWIPCYMSLAHQISENEILVFGGKSGQTQLVSKESYIYNIETGEFIDGPPLRNPSSFMNSIISWKDNLYVFGNDVYIHRFSLIDQSWSIKDKHHTNTEHVQKWF</sequence>
<feature type="compositionally biased region" description="Basic and acidic residues" evidence="4">
    <location>
        <begin position="84"/>
        <end position="101"/>
    </location>
</feature>
<feature type="compositionally biased region" description="Polar residues" evidence="4">
    <location>
        <begin position="102"/>
        <end position="113"/>
    </location>
</feature>
<dbReference type="AlphaFoldDB" id="A0AAD1Y529"/>
<evidence type="ECO:0000259" key="5">
    <source>
        <dbReference type="Pfam" id="PF24981"/>
    </source>
</evidence>
<reference evidence="6" key="1">
    <citation type="submission" date="2023-07" db="EMBL/GenBank/DDBJ databases">
        <authorList>
            <consortium name="AG Swart"/>
            <person name="Singh M."/>
            <person name="Singh A."/>
            <person name="Seah K."/>
            <person name="Emmerich C."/>
        </authorList>
    </citation>
    <scope>NUCLEOTIDE SEQUENCE</scope>
    <source>
        <strain evidence="6">DP1</strain>
    </source>
</reference>
<dbReference type="SMART" id="SM00612">
    <property type="entry name" value="Kelch"/>
    <property type="match status" value="4"/>
</dbReference>
<feature type="domain" description="Attractin/MKLN-like beta-propeller" evidence="5">
    <location>
        <begin position="618"/>
        <end position="797"/>
    </location>
</feature>
<dbReference type="InterPro" id="IPR056737">
    <property type="entry name" value="Beta-prop_ATRN-MKLN-like"/>
</dbReference>
<feature type="region of interest" description="Disordered" evidence="4">
    <location>
        <begin position="272"/>
        <end position="315"/>
    </location>
</feature>
<evidence type="ECO:0000256" key="3">
    <source>
        <dbReference type="SAM" id="Coils"/>
    </source>
</evidence>
<name>A0AAD1Y529_EUPCR</name>
<evidence type="ECO:0000256" key="2">
    <source>
        <dbReference type="ARBA" id="ARBA00022737"/>
    </source>
</evidence>
<feature type="compositionally biased region" description="Low complexity" evidence="4">
    <location>
        <begin position="276"/>
        <end position="287"/>
    </location>
</feature>
<dbReference type="EMBL" id="CAMPGE010027153">
    <property type="protein sequence ID" value="CAI2384807.1"/>
    <property type="molecule type" value="Genomic_DNA"/>
</dbReference>
<feature type="compositionally biased region" description="Basic and acidic residues" evidence="4">
    <location>
        <begin position="292"/>
        <end position="303"/>
    </location>
</feature>
<feature type="region of interest" description="Disordered" evidence="4">
    <location>
        <begin position="331"/>
        <end position="374"/>
    </location>
</feature>
<feature type="compositionally biased region" description="Polar residues" evidence="4">
    <location>
        <begin position="36"/>
        <end position="51"/>
    </location>
</feature>
<protein>
    <recommendedName>
        <fullName evidence="5">Attractin/MKLN-like beta-propeller domain-containing protein</fullName>
    </recommendedName>
</protein>
<accession>A0AAD1Y529</accession>
<gene>
    <name evidence="6" type="ORF">ECRASSUSDP1_LOCUS26343</name>
</gene>
<keyword evidence="3" id="KW-0175">Coiled coil</keyword>
<dbReference type="SUPFAM" id="SSF117281">
    <property type="entry name" value="Kelch motif"/>
    <property type="match status" value="1"/>
</dbReference>
<evidence type="ECO:0000256" key="1">
    <source>
        <dbReference type="ARBA" id="ARBA00022441"/>
    </source>
</evidence>